<keyword evidence="2" id="KW-1185">Reference proteome</keyword>
<evidence type="ECO:0000313" key="2">
    <source>
        <dbReference type="Proteomes" id="UP000486602"/>
    </source>
</evidence>
<evidence type="ECO:0000313" key="1">
    <source>
        <dbReference type="EMBL" id="NEN25913.1"/>
    </source>
</evidence>
<proteinExistence type="predicted"/>
<comment type="caution">
    <text evidence="1">The sequence shown here is derived from an EMBL/GenBank/DDBJ whole genome shotgun (WGS) entry which is preliminary data.</text>
</comment>
<dbReference type="RefSeq" id="WP_204336979.1">
    <property type="nucleotide sequence ID" value="NZ_JAAGVY010000125.1"/>
</dbReference>
<feature type="non-terminal residue" evidence="1">
    <location>
        <position position="1"/>
    </location>
</feature>
<sequence>YSVVVTDNLTGCSDSCSVSIENEPQLTAECTGQDGLCGESASATVTPAGGASPFSYLWSNGGTTATISGLGAGTYSVVVTDANNCTAACSTAVATSVEPLVDILCEDDLQPVQNNGGTQSVENTDNCKGPYAFWSNTLVSAYTSQKHWTVTNGSFTEGPGGTAQLTATYTNRADNTLIFDAAITFAGRTFAPPAGSPKNDPVCTGEVLISTDWYYYTSTTGTLTGQGALAGAIVNVSRFDEAFQVGTGANLNNAGEYGGSAWLTFDVIAQPTNGSGFNLNPGHGDINFVLGGGPNLFDIPDCTVLCAGESATLVASALAGNGSYTYLWSTGATTASITVSPTQTTTYTVTVTSDGCTAEASIEIIVNDAPEIACASENGQCGELGSASVAVLSGDGSYTYAWSNDSTTASISGLVDG</sequence>
<dbReference type="InterPro" id="IPR025667">
    <property type="entry name" value="SprB_repeat"/>
</dbReference>
<name>A0A7K3WW95_9FLAO</name>
<dbReference type="SUPFAM" id="SSF49299">
    <property type="entry name" value="PKD domain"/>
    <property type="match status" value="1"/>
</dbReference>
<evidence type="ECO:0008006" key="3">
    <source>
        <dbReference type="Google" id="ProtNLM"/>
    </source>
</evidence>
<organism evidence="1 2">
    <name type="scientific">Cryomorpha ignava</name>
    <dbReference type="NCBI Taxonomy" id="101383"/>
    <lineage>
        <taxon>Bacteria</taxon>
        <taxon>Pseudomonadati</taxon>
        <taxon>Bacteroidota</taxon>
        <taxon>Flavobacteriia</taxon>
        <taxon>Flavobacteriales</taxon>
        <taxon>Cryomorphaceae</taxon>
        <taxon>Cryomorpha</taxon>
    </lineage>
</organism>
<dbReference type="Pfam" id="PF13573">
    <property type="entry name" value="SprB"/>
    <property type="match status" value="1"/>
</dbReference>
<reference evidence="1 2" key="1">
    <citation type="submission" date="2020-02" db="EMBL/GenBank/DDBJ databases">
        <title>Out from the shadows clarifying the taxonomy of the family Cryomorphaceae and related taxa by utilizing the GTDB taxonomic framework.</title>
        <authorList>
            <person name="Bowman J.P."/>
        </authorList>
    </citation>
    <scope>NUCLEOTIDE SEQUENCE [LARGE SCALE GENOMIC DNA]</scope>
    <source>
        <strain evidence="1 2">QSSC 1-22</strain>
    </source>
</reference>
<dbReference type="InterPro" id="IPR035986">
    <property type="entry name" value="PKD_dom_sf"/>
</dbReference>
<protein>
    <recommendedName>
        <fullName evidence="3">Ig-like domain-containing protein</fullName>
    </recommendedName>
</protein>
<feature type="non-terminal residue" evidence="1">
    <location>
        <position position="417"/>
    </location>
</feature>
<dbReference type="EMBL" id="JAAGVY010000125">
    <property type="protein sequence ID" value="NEN25913.1"/>
    <property type="molecule type" value="Genomic_DNA"/>
</dbReference>
<gene>
    <name evidence="1" type="ORF">G3O08_20690</name>
</gene>
<accession>A0A7K3WW95</accession>
<dbReference type="Proteomes" id="UP000486602">
    <property type="component" value="Unassembled WGS sequence"/>
</dbReference>
<dbReference type="AlphaFoldDB" id="A0A7K3WW95"/>
<dbReference type="Gene3D" id="2.60.40.740">
    <property type="match status" value="1"/>
</dbReference>